<reference evidence="1" key="1">
    <citation type="submission" date="2023-10" db="EMBL/GenBank/DDBJ databases">
        <title>Amphibacter perezi, gen. nov., sp. nov. a novel taxa of the family Comamonadaceae, class Betaproteobacteria isolated from the skin microbiota of Pelophylax perezi from different populations.</title>
        <authorList>
            <person name="Costa S."/>
            <person name="Proenca D.N."/>
            <person name="Lopes I."/>
            <person name="Morais P.V."/>
        </authorList>
    </citation>
    <scope>NUCLEOTIDE SEQUENCE</scope>
    <source>
        <strain evidence="1">SL12-8</strain>
    </source>
</reference>
<protein>
    <submittedName>
        <fullName evidence="1">Uncharacterized protein</fullName>
    </submittedName>
</protein>
<keyword evidence="2" id="KW-1185">Reference proteome</keyword>
<sequence length="40" mass="4269">MRTDALSFLASLVLTRQGDPMMVLLGRAALALRPSPKIGT</sequence>
<name>A0ACC6P6R0_9BURK</name>
<accession>A0ACC6P6R0</accession>
<comment type="caution">
    <text evidence="1">The sequence shown here is derived from an EMBL/GenBank/DDBJ whole genome shotgun (WGS) entry which is preliminary data.</text>
</comment>
<organism evidence="1 2">
    <name type="scientific">Amphibiibacter pelophylacis</name>
    <dbReference type="NCBI Taxonomy" id="1799477"/>
    <lineage>
        <taxon>Bacteria</taxon>
        <taxon>Pseudomonadati</taxon>
        <taxon>Pseudomonadota</taxon>
        <taxon>Betaproteobacteria</taxon>
        <taxon>Burkholderiales</taxon>
        <taxon>Sphaerotilaceae</taxon>
        <taxon>Amphibiibacter</taxon>
    </lineage>
</organism>
<dbReference type="EMBL" id="JAWDIE010000031">
    <property type="protein sequence ID" value="MEJ7139519.1"/>
    <property type="molecule type" value="Genomic_DNA"/>
</dbReference>
<gene>
    <name evidence="1" type="ORF">RV045_13920</name>
</gene>
<dbReference type="Proteomes" id="UP001364695">
    <property type="component" value="Unassembled WGS sequence"/>
</dbReference>
<evidence type="ECO:0000313" key="2">
    <source>
        <dbReference type="Proteomes" id="UP001364695"/>
    </source>
</evidence>
<proteinExistence type="predicted"/>
<evidence type="ECO:0000313" key="1">
    <source>
        <dbReference type="EMBL" id="MEJ7139519.1"/>
    </source>
</evidence>